<dbReference type="Proteomes" id="UP000663440">
    <property type="component" value="Chromosome"/>
</dbReference>
<name>A0ABX7Q8S9_9FLAO</name>
<reference evidence="1 2" key="1">
    <citation type="submission" date="2021-03" db="EMBL/GenBank/DDBJ databases">
        <title>Flavobacterium kribbensis sp. nov, an endophytic bacteria, isolated from soybean.</title>
        <authorList>
            <person name="Lee J."/>
            <person name="Seo J."/>
        </authorList>
    </citation>
    <scope>NUCLEOTIDE SEQUENCE [LARGE SCALE GENOMIC DNA]</scope>
    <source>
        <strain evidence="1 2">BB8</strain>
    </source>
</reference>
<evidence type="ECO:0000313" key="2">
    <source>
        <dbReference type="Proteomes" id="UP000663440"/>
    </source>
</evidence>
<accession>A0ABX7Q8S9</accession>
<keyword evidence="2" id="KW-1185">Reference proteome</keyword>
<protein>
    <submittedName>
        <fullName evidence="1">Uncharacterized protein</fullName>
    </submittedName>
</protein>
<dbReference type="EMBL" id="CP071448">
    <property type="protein sequence ID" value="QSW87160.1"/>
    <property type="molecule type" value="Genomic_DNA"/>
</dbReference>
<sequence>MKELILENKGIQTDQYFIPPFELREGELVLIYLDNHPVSYEAESSLIDIFSGKVKHKDVIIYKPLTYAKHFRESEFRRRFFPITVGQYLKRNTNEKSEYAKKIYEIDWIHKKTKVNILPGNPRRLITLYSVLSKTKNIIFDVVAQDSQGIKETGQIVKREVEKGGSAILFDWTDILKKDCTKYIKIEWLIDLEKNKREFNF</sequence>
<dbReference type="RefSeq" id="WP_207294422.1">
    <property type="nucleotide sequence ID" value="NZ_CP071448.1"/>
</dbReference>
<gene>
    <name evidence="1" type="ORF">J0383_12720</name>
</gene>
<proteinExistence type="predicted"/>
<evidence type="ECO:0000313" key="1">
    <source>
        <dbReference type="EMBL" id="QSW87160.1"/>
    </source>
</evidence>
<organism evidence="1 2">
    <name type="scientific">Flavobacterium endoglycinae</name>
    <dbReference type="NCBI Taxonomy" id="2816357"/>
    <lineage>
        <taxon>Bacteria</taxon>
        <taxon>Pseudomonadati</taxon>
        <taxon>Bacteroidota</taxon>
        <taxon>Flavobacteriia</taxon>
        <taxon>Flavobacteriales</taxon>
        <taxon>Flavobacteriaceae</taxon>
        <taxon>Flavobacterium</taxon>
    </lineage>
</organism>